<dbReference type="InterPro" id="IPR023393">
    <property type="entry name" value="START-like_dom_sf"/>
</dbReference>
<name>A0A918S945_9FLAO</name>
<dbReference type="AlphaFoldDB" id="A0A918S945"/>
<dbReference type="EMBL" id="BMXB01000001">
    <property type="protein sequence ID" value="GHA27194.1"/>
    <property type="molecule type" value="Genomic_DNA"/>
</dbReference>
<dbReference type="InterPro" id="IPR013538">
    <property type="entry name" value="ASHA1/2-like_C"/>
</dbReference>
<accession>A0A918S945</accession>
<sequence length="249" mass="28796">MKRKKCKTIIDASGERVLKILWGEETYHEWTTAFAQGSKVKTDWQEGSEILFLNAEDEGMVSSIQEKKEPEKMIFKHLGMIDKEGKVDRCSEHVKGWQGAEEIYILKDFNGKTELTVEMDLDEKQEAFFEEAWPKAFKNLHNLSQSPEKTKQQISVKSNIDAPVEKVLNCWANPENIKQWNHASADWHTPSAENDLRENGKFSYRMEAKDGSAGFDFEGIYDEVDRHRRIKYTLGNGRKVTVSFVQNEN</sequence>
<evidence type="ECO:0000313" key="3">
    <source>
        <dbReference type="EMBL" id="GHA27194.1"/>
    </source>
</evidence>
<feature type="domain" description="Activator of Hsp90 ATPase homologue 1/2-like C-terminal" evidence="2">
    <location>
        <begin position="161"/>
        <end position="246"/>
    </location>
</feature>
<gene>
    <name evidence="3" type="ORF">GCM10007103_05730</name>
</gene>
<dbReference type="Gene3D" id="3.30.530.20">
    <property type="match status" value="2"/>
</dbReference>
<dbReference type="Proteomes" id="UP000610456">
    <property type="component" value="Unassembled WGS sequence"/>
</dbReference>
<dbReference type="Pfam" id="PF08327">
    <property type="entry name" value="AHSA1"/>
    <property type="match status" value="1"/>
</dbReference>
<evidence type="ECO:0000313" key="4">
    <source>
        <dbReference type="Proteomes" id="UP000610456"/>
    </source>
</evidence>
<organism evidence="3 4">
    <name type="scientific">Salinimicrobium marinum</name>
    <dbReference type="NCBI Taxonomy" id="680283"/>
    <lineage>
        <taxon>Bacteria</taxon>
        <taxon>Pseudomonadati</taxon>
        <taxon>Bacteroidota</taxon>
        <taxon>Flavobacteriia</taxon>
        <taxon>Flavobacteriales</taxon>
        <taxon>Flavobacteriaceae</taxon>
        <taxon>Salinimicrobium</taxon>
    </lineage>
</organism>
<dbReference type="SUPFAM" id="SSF55961">
    <property type="entry name" value="Bet v1-like"/>
    <property type="match status" value="2"/>
</dbReference>
<comment type="caution">
    <text evidence="3">The sequence shown here is derived from an EMBL/GenBank/DDBJ whole genome shotgun (WGS) entry which is preliminary data.</text>
</comment>
<protein>
    <recommendedName>
        <fullName evidence="2">Activator of Hsp90 ATPase homologue 1/2-like C-terminal domain-containing protein</fullName>
    </recommendedName>
</protein>
<evidence type="ECO:0000256" key="1">
    <source>
        <dbReference type="ARBA" id="ARBA00006817"/>
    </source>
</evidence>
<reference evidence="3" key="1">
    <citation type="journal article" date="2014" name="Int. J. Syst. Evol. Microbiol.">
        <title>Complete genome sequence of Corynebacterium casei LMG S-19264T (=DSM 44701T), isolated from a smear-ripened cheese.</title>
        <authorList>
            <consortium name="US DOE Joint Genome Institute (JGI-PGF)"/>
            <person name="Walter F."/>
            <person name="Albersmeier A."/>
            <person name="Kalinowski J."/>
            <person name="Ruckert C."/>
        </authorList>
    </citation>
    <scope>NUCLEOTIDE SEQUENCE</scope>
    <source>
        <strain evidence="3">KCTC 12719</strain>
    </source>
</reference>
<keyword evidence="4" id="KW-1185">Reference proteome</keyword>
<evidence type="ECO:0000259" key="2">
    <source>
        <dbReference type="Pfam" id="PF08327"/>
    </source>
</evidence>
<dbReference type="RefSeq" id="WP_229793632.1">
    <property type="nucleotide sequence ID" value="NZ_BMXB01000001.1"/>
</dbReference>
<proteinExistence type="inferred from homology"/>
<comment type="similarity">
    <text evidence="1">Belongs to the AHA1 family.</text>
</comment>
<reference evidence="3" key="2">
    <citation type="submission" date="2020-09" db="EMBL/GenBank/DDBJ databases">
        <authorList>
            <person name="Sun Q."/>
            <person name="Kim S."/>
        </authorList>
    </citation>
    <scope>NUCLEOTIDE SEQUENCE</scope>
    <source>
        <strain evidence="3">KCTC 12719</strain>
    </source>
</reference>